<feature type="transmembrane region" description="Helical" evidence="1">
    <location>
        <begin position="333"/>
        <end position="355"/>
    </location>
</feature>
<keyword evidence="1" id="KW-0812">Transmembrane</keyword>
<dbReference type="AlphaFoldDB" id="A0A9D1HZ47"/>
<evidence type="ECO:0000313" key="3">
    <source>
        <dbReference type="Proteomes" id="UP000824078"/>
    </source>
</evidence>
<feature type="transmembrane region" description="Helical" evidence="1">
    <location>
        <begin position="429"/>
        <end position="448"/>
    </location>
</feature>
<dbReference type="EMBL" id="DVMQ01000011">
    <property type="protein sequence ID" value="HIU23965.1"/>
    <property type="molecule type" value="Genomic_DNA"/>
</dbReference>
<dbReference type="Proteomes" id="UP000824078">
    <property type="component" value="Unassembled WGS sequence"/>
</dbReference>
<reference evidence="2" key="2">
    <citation type="journal article" date="2021" name="PeerJ">
        <title>Extensive microbial diversity within the chicken gut microbiome revealed by metagenomics and culture.</title>
        <authorList>
            <person name="Gilroy R."/>
            <person name="Ravi A."/>
            <person name="Getino M."/>
            <person name="Pursley I."/>
            <person name="Horton D.L."/>
            <person name="Alikhan N.F."/>
            <person name="Baker D."/>
            <person name="Gharbi K."/>
            <person name="Hall N."/>
            <person name="Watson M."/>
            <person name="Adriaenssens E.M."/>
            <person name="Foster-Nyarko E."/>
            <person name="Jarju S."/>
            <person name="Secka A."/>
            <person name="Antonio M."/>
            <person name="Oren A."/>
            <person name="Chaudhuri R.R."/>
            <person name="La Ragione R."/>
            <person name="Hildebrand F."/>
            <person name="Pallen M.J."/>
        </authorList>
    </citation>
    <scope>NUCLEOTIDE SEQUENCE</scope>
    <source>
        <strain evidence="2">ChiHjej12B11-29160</strain>
    </source>
</reference>
<keyword evidence="1" id="KW-1133">Transmembrane helix</keyword>
<feature type="transmembrane region" description="Helical" evidence="1">
    <location>
        <begin position="226"/>
        <end position="245"/>
    </location>
</feature>
<feature type="transmembrane region" description="Helical" evidence="1">
    <location>
        <begin position="197"/>
        <end position="214"/>
    </location>
</feature>
<protein>
    <submittedName>
        <fullName evidence="2">Uncharacterized protein</fullName>
    </submittedName>
</protein>
<feature type="transmembrane region" description="Helical" evidence="1">
    <location>
        <begin position="117"/>
        <end position="139"/>
    </location>
</feature>
<name>A0A9D1HZ47_9ACTN</name>
<comment type="caution">
    <text evidence="2">The sequence shown here is derived from an EMBL/GenBank/DDBJ whole genome shotgun (WGS) entry which is preliminary data.</text>
</comment>
<organism evidence="2 3">
    <name type="scientific">Candidatus Coprovicinus avistercoris</name>
    <dbReference type="NCBI Taxonomy" id="2840754"/>
    <lineage>
        <taxon>Bacteria</taxon>
        <taxon>Bacillati</taxon>
        <taxon>Actinomycetota</taxon>
        <taxon>Coriobacteriia</taxon>
        <taxon>Coriobacteriales</taxon>
        <taxon>Coriobacteriaceae</taxon>
        <taxon>Coriobacteriaceae incertae sedis</taxon>
        <taxon>Candidatus Coprovicinus</taxon>
    </lineage>
</organism>
<evidence type="ECO:0000256" key="1">
    <source>
        <dbReference type="SAM" id="Phobius"/>
    </source>
</evidence>
<accession>A0A9D1HZ47</accession>
<feature type="transmembrane region" description="Helical" evidence="1">
    <location>
        <begin position="367"/>
        <end position="386"/>
    </location>
</feature>
<gene>
    <name evidence="2" type="ORF">IAD17_03480</name>
</gene>
<feature type="transmembrane region" description="Helical" evidence="1">
    <location>
        <begin position="175"/>
        <end position="191"/>
    </location>
</feature>
<feature type="transmembrane region" description="Helical" evidence="1">
    <location>
        <begin position="145"/>
        <end position="163"/>
    </location>
</feature>
<feature type="transmembrane region" description="Helical" evidence="1">
    <location>
        <begin position="82"/>
        <end position="105"/>
    </location>
</feature>
<sequence length="643" mass="72128">MKAKHFQMHPCLIALFAALITIVSAFLFIPSFSPSNDDAYIEQSLAGTGGVSAYPTPYTTTVNIFLGLVVSTLYRIFPFVRWWVLLQYSLILLSLCILGRTFLVLGRIREIFPECVGICRSFFELLCLVVIELGLTGVLIPRLQFTNTASLFFFCVIFSTCVWKPAEKKDYKNKFISIFLPVFLAMLGFAYRSQSGYLGFIFWVFAALGGAISISESNFTGLKTRLKYLSPLLISIALSGTLLIVETVSADLPNNPVSNTYSGFSTLVDYPRPTYSEDPELYSAAGWDESLTNLVGKWFMLDDRINKDSLEIINSGNEGYALEYLMDNPVEVLIGRLQVFMQPVVIAYFSLFVLFASCNVAVVKTNAYGLLTILLTIMPILFLGYLALEGRLIERSALAILLPSISANIAVFIRDETIKEISSQRKWRLLIPLLFCGVLLLPLIALASSNLSKGISMVPLLFSIGILLKGLWGSHLKRSKVILEKVGLPVLCVFSLLLPMAAATRIYGWGSSIAESQFNQLDNTNAFFSYVEEHQDMIYIYSDAHITMQYIGLGEWPDNQTGWGGWRYSYAWFDDAMREIGLDGRPTSKDLLRDNVCFVSASDDTCKLLLCYMQEKFGDSVELHQIDSITDEMKVYKFVYKEL</sequence>
<feature type="transmembrane region" description="Helical" evidence="1">
    <location>
        <begin position="392"/>
        <end position="413"/>
    </location>
</feature>
<proteinExistence type="predicted"/>
<feature type="transmembrane region" description="Helical" evidence="1">
    <location>
        <begin position="12"/>
        <end position="32"/>
    </location>
</feature>
<reference evidence="2" key="1">
    <citation type="submission" date="2020-10" db="EMBL/GenBank/DDBJ databases">
        <authorList>
            <person name="Gilroy R."/>
        </authorList>
    </citation>
    <scope>NUCLEOTIDE SEQUENCE</scope>
    <source>
        <strain evidence="2">ChiHjej12B11-29160</strain>
    </source>
</reference>
<feature type="transmembrane region" description="Helical" evidence="1">
    <location>
        <begin position="486"/>
        <end position="510"/>
    </location>
</feature>
<feature type="transmembrane region" description="Helical" evidence="1">
    <location>
        <begin position="454"/>
        <end position="474"/>
    </location>
</feature>
<keyword evidence="1" id="KW-0472">Membrane</keyword>
<evidence type="ECO:0000313" key="2">
    <source>
        <dbReference type="EMBL" id="HIU23965.1"/>
    </source>
</evidence>